<dbReference type="AlphaFoldDB" id="A0A0D6MPP4"/>
<dbReference type="PANTHER" id="PTHR38831:SF2">
    <property type="entry name" value="TYPE II SECRETION SYSTEM PROTEIN K"/>
    <property type="match status" value="1"/>
</dbReference>
<feature type="domain" description="T2SS protein K first SAM-like" evidence="12">
    <location>
        <begin position="122"/>
        <end position="204"/>
    </location>
</feature>
<evidence type="ECO:0000256" key="4">
    <source>
        <dbReference type="ARBA" id="ARBA00022475"/>
    </source>
</evidence>
<dbReference type="Gene3D" id="1.10.40.60">
    <property type="entry name" value="EpsJ-like"/>
    <property type="match status" value="1"/>
</dbReference>
<evidence type="ECO:0000313" key="14">
    <source>
        <dbReference type="Proteomes" id="UP000032679"/>
    </source>
</evidence>
<dbReference type="PANTHER" id="PTHR38831">
    <property type="entry name" value="TYPE II SECRETION SYSTEM PROTEIN K"/>
    <property type="match status" value="1"/>
</dbReference>
<evidence type="ECO:0000313" key="13">
    <source>
        <dbReference type="EMBL" id="GAN55677.1"/>
    </source>
</evidence>
<evidence type="ECO:0000256" key="5">
    <source>
        <dbReference type="ARBA" id="ARBA00022519"/>
    </source>
</evidence>
<evidence type="ECO:0000256" key="8">
    <source>
        <dbReference type="ARBA" id="ARBA00022989"/>
    </source>
</evidence>
<keyword evidence="6 11" id="KW-0812">Transmembrane</keyword>
<evidence type="ECO:0000256" key="6">
    <source>
        <dbReference type="ARBA" id="ARBA00022692"/>
    </source>
</evidence>
<proteinExistence type="inferred from homology"/>
<dbReference type="InterPro" id="IPR038072">
    <property type="entry name" value="GspK_central_sf"/>
</dbReference>
<comment type="subcellular location">
    <subcellularLocation>
        <location evidence="1">Cell inner membrane</location>
    </subcellularLocation>
</comment>
<comment type="similarity">
    <text evidence="2">Belongs to the GSP K family.</text>
</comment>
<gene>
    <name evidence="13" type="ORF">Tasa_055_008</name>
</gene>
<reference evidence="13 14" key="1">
    <citation type="submission" date="2012-10" db="EMBL/GenBank/DDBJ databases">
        <title>Genome sequencing of Tanticharoenia sakaeratensis NBRC 103193.</title>
        <authorList>
            <person name="Azuma Y."/>
            <person name="Hadano H."/>
            <person name="Hirakawa H."/>
            <person name="Matsushita K."/>
        </authorList>
    </citation>
    <scope>NUCLEOTIDE SEQUENCE [LARGE SCALE GENOMIC DNA]</scope>
    <source>
        <strain evidence="13 14">NBRC 103193</strain>
    </source>
</reference>
<dbReference type="RefSeq" id="WP_048851059.1">
    <property type="nucleotide sequence ID" value="NZ_BALE01000055.1"/>
</dbReference>
<protein>
    <submittedName>
        <fullName evidence="13">General secretion pathway protein K</fullName>
    </submittedName>
</protein>
<accession>A0A0D6MPP4</accession>
<feature type="region of interest" description="Disordered" evidence="10">
    <location>
        <begin position="231"/>
        <end position="252"/>
    </location>
</feature>
<dbReference type="InterPro" id="IPR049031">
    <property type="entry name" value="T2SSK_SAM-like_1st"/>
</dbReference>
<evidence type="ECO:0000256" key="2">
    <source>
        <dbReference type="ARBA" id="ARBA00007246"/>
    </source>
</evidence>
<keyword evidence="9 11" id="KW-0472">Membrane</keyword>
<comment type="caution">
    <text evidence="13">The sequence shown here is derived from an EMBL/GenBank/DDBJ whole genome shotgun (WGS) entry which is preliminary data.</text>
</comment>
<evidence type="ECO:0000256" key="1">
    <source>
        <dbReference type="ARBA" id="ARBA00004533"/>
    </source>
</evidence>
<keyword evidence="3" id="KW-0813">Transport</keyword>
<name>A0A0D6MPP4_9PROT</name>
<dbReference type="SUPFAM" id="SSF158544">
    <property type="entry name" value="GspK insert domain-like"/>
    <property type="match status" value="1"/>
</dbReference>
<dbReference type="STRING" id="1231623.Tasa_055_008"/>
<feature type="transmembrane region" description="Helical" evidence="11">
    <location>
        <begin position="28"/>
        <end position="46"/>
    </location>
</feature>
<evidence type="ECO:0000256" key="11">
    <source>
        <dbReference type="SAM" id="Phobius"/>
    </source>
</evidence>
<dbReference type="Pfam" id="PF21687">
    <property type="entry name" value="T2SSK_1st"/>
    <property type="match status" value="1"/>
</dbReference>
<dbReference type="GO" id="GO:0005886">
    <property type="term" value="C:plasma membrane"/>
    <property type="evidence" value="ECO:0007669"/>
    <property type="project" value="UniProtKB-SubCell"/>
</dbReference>
<keyword evidence="4" id="KW-1003">Cell membrane</keyword>
<evidence type="ECO:0000256" key="9">
    <source>
        <dbReference type="ARBA" id="ARBA00023136"/>
    </source>
</evidence>
<dbReference type="EMBL" id="BALE01000055">
    <property type="protein sequence ID" value="GAN55677.1"/>
    <property type="molecule type" value="Genomic_DNA"/>
</dbReference>
<feature type="region of interest" description="Disordered" evidence="10">
    <location>
        <begin position="1"/>
        <end position="24"/>
    </location>
</feature>
<sequence>MAARPVPIGARYTGPSHRDPRQGRPREAGFALLLVLLTLGFLALIVSRGLADARLEAQLAQAAQARAQDDASLDAAAQTALFHLISLGNTAWPRNGRHVVTANGNTKITIQTQALDSRVPINAAGPTLIAGLLQTCKVQPDAALRIAGDIVAWRDPSAARDTAAYRGALWAPAGVPFRATADLLLVRGMTPALLHCITPHVSLYQRDLPTMHSPDLVVREALKLSQSAALPTTPQIGPQAPSPSSDGPLIGGGAEPVTRIDIHLTRGTVRRHVVLIAMLATANDTAPYSILMTRSDDAGDLY</sequence>
<keyword evidence="14" id="KW-1185">Reference proteome</keyword>
<evidence type="ECO:0000256" key="10">
    <source>
        <dbReference type="SAM" id="MobiDB-lite"/>
    </source>
</evidence>
<evidence type="ECO:0000259" key="12">
    <source>
        <dbReference type="Pfam" id="PF21687"/>
    </source>
</evidence>
<dbReference type="Proteomes" id="UP000032679">
    <property type="component" value="Unassembled WGS sequence"/>
</dbReference>
<dbReference type="InterPro" id="IPR005628">
    <property type="entry name" value="GspK"/>
</dbReference>
<keyword evidence="8 11" id="KW-1133">Transmembrane helix</keyword>
<evidence type="ECO:0000256" key="7">
    <source>
        <dbReference type="ARBA" id="ARBA00022927"/>
    </source>
</evidence>
<keyword evidence="7" id="KW-0653">Protein transport</keyword>
<dbReference type="GO" id="GO:0009306">
    <property type="term" value="P:protein secretion"/>
    <property type="evidence" value="ECO:0007669"/>
    <property type="project" value="InterPro"/>
</dbReference>
<evidence type="ECO:0000256" key="3">
    <source>
        <dbReference type="ARBA" id="ARBA00022448"/>
    </source>
</evidence>
<organism evidence="13 14">
    <name type="scientific">Tanticharoenia sakaeratensis NBRC 103193</name>
    <dbReference type="NCBI Taxonomy" id="1231623"/>
    <lineage>
        <taxon>Bacteria</taxon>
        <taxon>Pseudomonadati</taxon>
        <taxon>Pseudomonadota</taxon>
        <taxon>Alphaproteobacteria</taxon>
        <taxon>Acetobacterales</taxon>
        <taxon>Acetobacteraceae</taxon>
        <taxon>Tanticharoenia</taxon>
    </lineage>
</organism>
<dbReference type="OrthoDB" id="7226260at2"/>
<keyword evidence="5" id="KW-0997">Cell inner membrane</keyword>